<protein>
    <submittedName>
        <fullName evidence="2">Uncharacterized protein</fullName>
    </submittedName>
</protein>
<keyword evidence="1" id="KW-0175">Coiled coil</keyword>
<feature type="coiled-coil region" evidence="1">
    <location>
        <begin position="140"/>
        <end position="167"/>
    </location>
</feature>
<name>A0A8S5SDA4_9CAUD</name>
<evidence type="ECO:0000313" key="2">
    <source>
        <dbReference type="EMBL" id="DAF49020.1"/>
    </source>
</evidence>
<proteinExistence type="predicted"/>
<dbReference type="EMBL" id="BK032577">
    <property type="protein sequence ID" value="DAF49020.1"/>
    <property type="molecule type" value="Genomic_DNA"/>
</dbReference>
<sequence length="540" mass="55242">MTREEFFDSLAAGAKWDVGVSIARTNPLPLDSNSVFESYTALTTYAGSNPLAYPGQIVAVLGTGEDPIAAYLINTVGAGAVITKLASSTPSGDVTKDIINLQNAVANIVNGTTVVGEATKATQDGNGKVISDTYATKEALSQVEGDVANAEANIEELQTGLAGVKTTADNAMPKAGGDFTGAVTVLAPTADTNPATKKYVDDAIGGITGFDYQVVESFDQLPETGEKGIIYLVPDAHGAQDAYDEYIWVGDKYEKIGNTDVNLDGYVKGTGLTADKIVLGSGDSNVKASTYGVATAVTAADEANLPTNKAVADYVATAKSEAITAAGTAADEKIAASKIDILGDVDKKLADYVTNTALDEKGYITKEVADLVNYTTTTDLNTALSKKADQTTVDALPTEDKVKSLIAAGTAAEAGKVSNALTFGGKTFDGSVAEEITAADLGALTSVPLATSEAIGGFKTGYADAGNKVGVQIDADTQTAFVEVPAALVYGVLADGGLEKTGNDFGIKASGVVDSMIANVNVNKLVQTEGDELILDGGKA</sequence>
<evidence type="ECO:0000256" key="1">
    <source>
        <dbReference type="SAM" id="Coils"/>
    </source>
</evidence>
<reference evidence="2" key="1">
    <citation type="journal article" date="2021" name="Proc. Natl. Acad. Sci. U.S.A.">
        <title>A Catalog of Tens of Thousands of Viruses from Human Metagenomes Reveals Hidden Associations with Chronic Diseases.</title>
        <authorList>
            <person name="Tisza M.J."/>
            <person name="Buck C.B."/>
        </authorList>
    </citation>
    <scope>NUCLEOTIDE SEQUENCE</scope>
    <source>
        <strain evidence="2">Ctnpt50</strain>
    </source>
</reference>
<organism evidence="2">
    <name type="scientific">Siphoviridae sp. ctnpt50</name>
    <dbReference type="NCBI Taxonomy" id="2827941"/>
    <lineage>
        <taxon>Viruses</taxon>
        <taxon>Duplodnaviria</taxon>
        <taxon>Heunggongvirae</taxon>
        <taxon>Uroviricota</taxon>
        <taxon>Caudoviricetes</taxon>
    </lineage>
</organism>
<accession>A0A8S5SDA4</accession>